<evidence type="ECO:0000259" key="3">
    <source>
        <dbReference type="PROSITE" id="PS50002"/>
    </source>
</evidence>
<dbReference type="SMART" id="SM00326">
    <property type="entry name" value="SH3"/>
    <property type="match status" value="1"/>
</dbReference>
<reference evidence="5" key="3">
    <citation type="submission" date="2015-06" db="UniProtKB">
        <authorList>
            <consortium name="EnsemblMetazoa"/>
        </authorList>
    </citation>
    <scope>IDENTIFICATION</scope>
</reference>
<name>T1EIW2_HELRO</name>
<dbReference type="Pfam" id="PF00018">
    <property type="entry name" value="SH3_1"/>
    <property type="match status" value="1"/>
</dbReference>
<protein>
    <recommendedName>
        <fullName evidence="3">SH3 domain-containing protein</fullName>
    </recommendedName>
</protein>
<evidence type="ECO:0000313" key="4">
    <source>
        <dbReference type="EMBL" id="ESN98123.1"/>
    </source>
</evidence>
<dbReference type="STRING" id="6412.T1EIW2"/>
<reference evidence="4 6" key="2">
    <citation type="journal article" date="2013" name="Nature">
        <title>Insights into bilaterian evolution from three spiralian genomes.</title>
        <authorList>
            <person name="Simakov O."/>
            <person name="Marletaz F."/>
            <person name="Cho S.J."/>
            <person name="Edsinger-Gonzales E."/>
            <person name="Havlak P."/>
            <person name="Hellsten U."/>
            <person name="Kuo D.H."/>
            <person name="Larsson T."/>
            <person name="Lv J."/>
            <person name="Arendt D."/>
            <person name="Savage R."/>
            <person name="Osoegawa K."/>
            <person name="de Jong P."/>
            <person name="Grimwood J."/>
            <person name="Chapman J.A."/>
            <person name="Shapiro H."/>
            <person name="Aerts A."/>
            <person name="Otillar R.P."/>
            <person name="Terry A.Y."/>
            <person name="Boore J.L."/>
            <person name="Grigoriev I.V."/>
            <person name="Lindberg D.R."/>
            <person name="Seaver E.C."/>
            <person name="Weisblat D.A."/>
            <person name="Putnam N.H."/>
            <person name="Rokhsar D.S."/>
        </authorList>
    </citation>
    <scope>NUCLEOTIDE SEQUENCE</scope>
</reference>
<dbReference type="RefSeq" id="XP_009023814.1">
    <property type="nucleotide sequence ID" value="XM_009025566.1"/>
</dbReference>
<evidence type="ECO:0000256" key="2">
    <source>
        <dbReference type="PROSITE-ProRule" id="PRU00192"/>
    </source>
</evidence>
<sequence>ARALYDNSSETSDELTFKRNDVLEVIERDYEGMEGWWLCELKGRTGIAPANRLVVV</sequence>
<dbReference type="EMBL" id="AMQM01006020">
    <property type="status" value="NOT_ANNOTATED_CDS"/>
    <property type="molecule type" value="Genomic_DNA"/>
</dbReference>
<dbReference type="PRINTS" id="PR00452">
    <property type="entry name" value="SH3DOMAIN"/>
</dbReference>
<organism evidence="5 6">
    <name type="scientific">Helobdella robusta</name>
    <name type="common">Californian leech</name>
    <dbReference type="NCBI Taxonomy" id="6412"/>
    <lineage>
        <taxon>Eukaryota</taxon>
        <taxon>Metazoa</taxon>
        <taxon>Spiralia</taxon>
        <taxon>Lophotrochozoa</taxon>
        <taxon>Annelida</taxon>
        <taxon>Clitellata</taxon>
        <taxon>Hirudinea</taxon>
        <taxon>Rhynchobdellida</taxon>
        <taxon>Glossiphoniidae</taxon>
        <taxon>Helobdella</taxon>
    </lineage>
</organism>
<dbReference type="InterPro" id="IPR036028">
    <property type="entry name" value="SH3-like_dom_sf"/>
</dbReference>
<accession>T1EIW2</accession>
<dbReference type="Gene3D" id="2.30.30.40">
    <property type="entry name" value="SH3 Domains"/>
    <property type="match status" value="1"/>
</dbReference>
<reference evidence="6" key="1">
    <citation type="submission" date="2012-12" db="EMBL/GenBank/DDBJ databases">
        <authorList>
            <person name="Hellsten U."/>
            <person name="Grimwood J."/>
            <person name="Chapman J.A."/>
            <person name="Shapiro H."/>
            <person name="Aerts A."/>
            <person name="Otillar R.P."/>
            <person name="Terry A.Y."/>
            <person name="Boore J.L."/>
            <person name="Simakov O."/>
            <person name="Marletaz F."/>
            <person name="Cho S.-J."/>
            <person name="Edsinger-Gonzales E."/>
            <person name="Havlak P."/>
            <person name="Kuo D.-H."/>
            <person name="Larsson T."/>
            <person name="Lv J."/>
            <person name="Arendt D."/>
            <person name="Savage R."/>
            <person name="Osoegawa K."/>
            <person name="de Jong P."/>
            <person name="Lindberg D.R."/>
            <person name="Seaver E.C."/>
            <person name="Weisblat D.A."/>
            <person name="Putnam N.H."/>
            <person name="Grigoriev I.V."/>
            <person name="Rokhsar D.S."/>
        </authorList>
    </citation>
    <scope>NUCLEOTIDE SEQUENCE</scope>
</reference>
<evidence type="ECO:0000256" key="1">
    <source>
        <dbReference type="ARBA" id="ARBA00022443"/>
    </source>
</evidence>
<dbReference type="HOGENOM" id="CLU_186395_5_2_1"/>
<dbReference type="GeneID" id="20196512"/>
<dbReference type="PANTHER" id="PTHR10654">
    <property type="entry name" value="CAS SCAFFOLDING PROTEIN"/>
    <property type="match status" value="1"/>
</dbReference>
<dbReference type="KEGG" id="hro:HELRODRAFT_138610"/>
<keyword evidence="1 2" id="KW-0728">SH3 domain</keyword>
<dbReference type="EnsemblMetazoa" id="HelroT138610">
    <property type="protein sequence ID" value="HelroP138610"/>
    <property type="gene ID" value="HelroG138610"/>
</dbReference>
<dbReference type="SUPFAM" id="SSF50044">
    <property type="entry name" value="SH3-domain"/>
    <property type="match status" value="1"/>
</dbReference>
<evidence type="ECO:0000313" key="5">
    <source>
        <dbReference type="EnsemblMetazoa" id="HelroP138610"/>
    </source>
</evidence>
<proteinExistence type="predicted"/>
<keyword evidence="6" id="KW-1185">Reference proteome</keyword>
<dbReference type="InParanoid" id="T1EIW2"/>
<dbReference type="EMBL" id="KB097222">
    <property type="protein sequence ID" value="ESN98123.1"/>
    <property type="molecule type" value="Genomic_DNA"/>
</dbReference>
<dbReference type="FunFam" id="2.30.30.40:FF:000009">
    <property type="entry name" value="Breast cancer anti-estrogen resistance 1"/>
    <property type="match status" value="1"/>
</dbReference>
<dbReference type="InterPro" id="IPR001452">
    <property type="entry name" value="SH3_domain"/>
</dbReference>
<dbReference type="OrthoDB" id="5983572at2759"/>
<gene>
    <name evidence="5" type="primary">20196512</name>
    <name evidence="4" type="ORF">HELRODRAFT_138610</name>
</gene>
<dbReference type="AlphaFoldDB" id="T1EIW2"/>
<evidence type="ECO:0000313" key="6">
    <source>
        <dbReference type="Proteomes" id="UP000015101"/>
    </source>
</evidence>
<dbReference type="InterPro" id="IPR037362">
    <property type="entry name" value="CAS_fam"/>
</dbReference>
<dbReference type="PROSITE" id="PS50002">
    <property type="entry name" value="SH3"/>
    <property type="match status" value="1"/>
</dbReference>
<feature type="domain" description="SH3" evidence="3">
    <location>
        <begin position="1"/>
        <end position="56"/>
    </location>
</feature>
<dbReference type="Proteomes" id="UP000015101">
    <property type="component" value="Unassembled WGS sequence"/>
</dbReference>
<dbReference type="PANTHER" id="PTHR10654:SF18">
    <property type="entry name" value="IP17195P"/>
    <property type="match status" value="1"/>
</dbReference>
<dbReference type="CTD" id="20196512"/>